<organism evidence="1 2">
    <name type="scientific">Lasiodiplodia mahajangana</name>
    <dbReference type="NCBI Taxonomy" id="1108764"/>
    <lineage>
        <taxon>Eukaryota</taxon>
        <taxon>Fungi</taxon>
        <taxon>Dikarya</taxon>
        <taxon>Ascomycota</taxon>
        <taxon>Pezizomycotina</taxon>
        <taxon>Dothideomycetes</taxon>
        <taxon>Dothideomycetes incertae sedis</taxon>
        <taxon>Botryosphaeriales</taxon>
        <taxon>Botryosphaeriaceae</taxon>
        <taxon>Lasiodiplodia</taxon>
    </lineage>
</organism>
<protein>
    <submittedName>
        <fullName evidence="1">Uncharacterized protein</fullName>
    </submittedName>
</protein>
<name>A0ACC2J806_9PEZI</name>
<proteinExistence type="predicted"/>
<evidence type="ECO:0000313" key="1">
    <source>
        <dbReference type="EMBL" id="KAJ8123526.1"/>
    </source>
</evidence>
<reference evidence="1" key="1">
    <citation type="submission" date="2022-12" db="EMBL/GenBank/DDBJ databases">
        <title>Genome Sequence of Lasiodiplodia mahajangana.</title>
        <authorList>
            <person name="Buettner E."/>
        </authorList>
    </citation>
    <scope>NUCLEOTIDE SEQUENCE</scope>
    <source>
        <strain evidence="1">VT137</strain>
    </source>
</reference>
<dbReference type="EMBL" id="JAPUUL010003325">
    <property type="protein sequence ID" value="KAJ8123526.1"/>
    <property type="molecule type" value="Genomic_DNA"/>
</dbReference>
<gene>
    <name evidence="1" type="ORF">O1611_g9567</name>
</gene>
<comment type="caution">
    <text evidence="1">The sequence shown here is derived from an EMBL/GenBank/DDBJ whole genome shotgun (WGS) entry which is preliminary data.</text>
</comment>
<accession>A0ACC2J806</accession>
<keyword evidence="2" id="KW-1185">Reference proteome</keyword>
<dbReference type="Proteomes" id="UP001153332">
    <property type="component" value="Unassembled WGS sequence"/>
</dbReference>
<evidence type="ECO:0000313" key="2">
    <source>
        <dbReference type="Proteomes" id="UP001153332"/>
    </source>
</evidence>
<sequence>MRPSTSSSSASTNGPAPASACAPVSAATSTSPSLILRHRAYAGTGTTGPDTATTTVAVTTAATGTTITDIPRGLAQPPTYAPEQLPLGNDPNHYKRGPSPSLDGQSPDSSGSLTAGRDNVSTVLNDHRTKKRRTGPGSRGVANLTPEQLAKKRANDREAQRAIRERTKNQIEALQDQIRVLTEQQPYQELQKVIREKNAIEARNAALEALLRSLATSIQAGLSGNTTEDALVTLAATLTPPIQSTQQQEQLPSYPAHNSSTLKNESTPHSNVASAWRKPTLLQSTSLPNPGSHGVEVSIQKRRDSVLNWSVNNEYSKFDPLDPSQCLDRVHIGASTSLDSLQAYPPAHIKYEWNAPVHLKHDNNAIPSSASPPPPPALPTLAQCMEYTPSTSSSSPIPYVTIEGPIKHITSTHPVDALLLSLMDERRQRVAKGESTQDVVGPTHPSIYLLLNPHEDIPSSDPQSKRSLTEVCTEIMSKFSLLDKLPERVAVLYVVYYVMRWHISPTPDNYELIPPFAKPLDIQFTKPHPPWVDYVPFPQLREVFVHYHDCPGYDFDTMFLPYTQTLSVNWPYEDEDVLHKTPNDIDVSINPIFQKHLLNIDNWTLGDAFDRMYPALRGMYNLKSEGCGINNKEIDLKVSGGRGKKAGFGASAESIRRTGSIGGV</sequence>